<evidence type="ECO:0000256" key="15">
    <source>
        <dbReference type="ARBA" id="ARBA00024015"/>
    </source>
</evidence>
<evidence type="ECO:0000256" key="2">
    <source>
        <dbReference type="ARBA" id="ARBA00004229"/>
    </source>
</evidence>
<feature type="region of interest" description="Disordered" evidence="19">
    <location>
        <begin position="498"/>
        <end position="521"/>
    </location>
</feature>
<dbReference type="Gene3D" id="6.10.140.2220">
    <property type="match status" value="1"/>
</dbReference>
<evidence type="ECO:0000313" key="21">
    <source>
        <dbReference type="EMBL" id="GAT45109.1"/>
    </source>
</evidence>
<dbReference type="InterPro" id="IPR002893">
    <property type="entry name" value="Znf_MYND"/>
</dbReference>
<evidence type="ECO:0000256" key="5">
    <source>
        <dbReference type="ARBA" id="ARBA00022640"/>
    </source>
</evidence>
<keyword evidence="11" id="KW-0862">Zinc</keyword>
<keyword evidence="9 18" id="KW-0863">Zinc-finger</keyword>
<dbReference type="EMBL" id="DF840789">
    <property type="protein sequence ID" value="GAT45109.1"/>
    <property type="molecule type" value="Genomic_DNA"/>
</dbReference>
<accession>A0ABQ0L1S1</accession>
<dbReference type="Pfam" id="PF01753">
    <property type="entry name" value="zf-MYND"/>
    <property type="match status" value="1"/>
</dbReference>
<dbReference type="Proteomes" id="UP000815677">
    <property type="component" value="Unassembled WGS sequence"/>
</dbReference>
<keyword evidence="8" id="KW-0479">Metal-binding</keyword>
<evidence type="ECO:0000256" key="19">
    <source>
        <dbReference type="SAM" id="MobiDB-lite"/>
    </source>
</evidence>
<evidence type="ECO:0000256" key="8">
    <source>
        <dbReference type="ARBA" id="ARBA00022723"/>
    </source>
</evidence>
<evidence type="ECO:0000256" key="1">
    <source>
        <dbReference type="ARBA" id="ARBA00004141"/>
    </source>
</evidence>
<evidence type="ECO:0000256" key="10">
    <source>
        <dbReference type="ARBA" id="ARBA00022777"/>
    </source>
</evidence>
<evidence type="ECO:0000256" key="16">
    <source>
        <dbReference type="ARBA" id="ARBA00039024"/>
    </source>
</evidence>
<evidence type="ECO:0000256" key="17">
    <source>
        <dbReference type="ARBA" id="ARBA00048889"/>
    </source>
</evidence>
<evidence type="ECO:0000259" key="20">
    <source>
        <dbReference type="PROSITE" id="PS50865"/>
    </source>
</evidence>
<name>A0ABQ0L1S1_MYCCL</name>
<evidence type="ECO:0000256" key="14">
    <source>
        <dbReference type="ARBA" id="ARBA00023136"/>
    </source>
</evidence>
<dbReference type="SUPFAM" id="SSF144232">
    <property type="entry name" value="HIT/MYND zinc finger-like"/>
    <property type="match status" value="1"/>
</dbReference>
<keyword evidence="13" id="KW-1133">Transmembrane helix</keyword>
<comment type="subcellular location">
    <subcellularLocation>
        <location evidence="1">Membrane</location>
        <topology evidence="1">Multi-pass membrane protein</topology>
    </subcellularLocation>
    <subcellularLocation>
        <location evidence="2">Plastid</location>
        <location evidence="2">Chloroplast</location>
    </subcellularLocation>
</comment>
<organism evidence="21 22">
    <name type="scientific">Mycena chlorophos</name>
    <name type="common">Agaric fungus</name>
    <name type="synonym">Agaricus chlorophos</name>
    <dbReference type="NCBI Taxonomy" id="658473"/>
    <lineage>
        <taxon>Eukaryota</taxon>
        <taxon>Fungi</taxon>
        <taxon>Dikarya</taxon>
        <taxon>Basidiomycota</taxon>
        <taxon>Agaricomycotina</taxon>
        <taxon>Agaricomycetes</taxon>
        <taxon>Agaricomycetidae</taxon>
        <taxon>Agaricales</taxon>
        <taxon>Marasmiineae</taxon>
        <taxon>Mycenaceae</taxon>
        <taxon>Mycena</taxon>
    </lineage>
</organism>
<keyword evidence="14" id="KW-0472">Membrane</keyword>
<keyword evidence="5" id="KW-0934">Plastid</keyword>
<keyword evidence="10" id="KW-0418">Kinase</keyword>
<evidence type="ECO:0000256" key="11">
    <source>
        <dbReference type="ARBA" id="ARBA00022833"/>
    </source>
</evidence>
<dbReference type="PROSITE" id="PS50865">
    <property type="entry name" value="ZF_MYND_2"/>
    <property type="match status" value="1"/>
</dbReference>
<keyword evidence="22" id="KW-1185">Reference proteome</keyword>
<evidence type="ECO:0000313" key="22">
    <source>
        <dbReference type="Proteomes" id="UP000815677"/>
    </source>
</evidence>
<keyword evidence="12" id="KW-0809">Transit peptide</keyword>
<evidence type="ECO:0000256" key="7">
    <source>
        <dbReference type="ARBA" id="ARBA00022692"/>
    </source>
</evidence>
<dbReference type="PANTHER" id="PTHR32523">
    <property type="entry name" value="PHYTOL KINASE 1, CHLOROPLASTIC"/>
    <property type="match status" value="1"/>
</dbReference>
<evidence type="ECO:0000256" key="9">
    <source>
        <dbReference type="ARBA" id="ARBA00022771"/>
    </source>
</evidence>
<evidence type="ECO:0000256" key="13">
    <source>
        <dbReference type="ARBA" id="ARBA00022989"/>
    </source>
</evidence>
<evidence type="ECO:0000256" key="3">
    <source>
        <dbReference type="ARBA" id="ARBA00010794"/>
    </source>
</evidence>
<sequence>MQAFEGSVPALWALDAQLGSLNAAQRIDLLPLVYKIIDSTDKSQILQTTEDSASGDSEPAGDGLIPMKRAAVALKMLATIASTNAPSVIPPVLDEIWPLISSWIIFLDSLRDNLASRSDFSLEITYRIGLGVLAAVFRVCTSQRVRNTPGVVEFFARAWSLVVYPSDPRWSITSSAGTNVLMVLRAVDLDSPEARDRWAEELANGVGGRRALAQLVVAHMRQVLPSVDSPLSEESLRQLMGLMPVFAFLPEHDEALCAALWDNGLISMLTILTRALGKQFNPLFHPPLPPLYNTLPDAVFSVLLDGFVPNVGWQKRIEESIKAGLLDAIPQFCAVSPEEYIKTSIIPLLQDYLAPATAFLSVLRALRPDMALAETILLYSAQGTAAFTHDRLHLTGEAASRDRRRIRFSEAKRSARMLLCEGALFCKLIRGGLAERVQCCRIASKSLLKRCAGCKMMFYCSPACQREDWRGGHRDICALSPLQDDDDDGELSAQRGVEYSVGHSRHYQAPEERSRVPSGAT</sequence>
<dbReference type="InterPro" id="IPR039606">
    <property type="entry name" value="Phytol/farnesol_kinase"/>
</dbReference>
<keyword evidence="7" id="KW-0812">Transmembrane</keyword>
<reference evidence="21" key="1">
    <citation type="submission" date="2014-09" db="EMBL/GenBank/DDBJ databases">
        <title>Genome sequence of the luminous mushroom Mycena chlorophos for searching fungal bioluminescence genes.</title>
        <authorList>
            <person name="Tanaka Y."/>
            <person name="Kasuga D."/>
            <person name="Oba Y."/>
            <person name="Hase S."/>
            <person name="Sato K."/>
            <person name="Oba Y."/>
            <person name="Sakakibara Y."/>
        </authorList>
    </citation>
    <scope>NUCLEOTIDE SEQUENCE</scope>
</reference>
<evidence type="ECO:0000256" key="4">
    <source>
        <dbReference type="ARBA" id="ARBA00022528"/>
    </source>
</evidence>
<evidence type="ECO:0000256" key="12">
    <source>
        <dbReference type="ARBA" id="ARBA00022946"/>
    </source>
</evidence>
<feature type="domain" description="MYND-type" evidence="20">
    <location>
        <begin position="436"/>
        <end position="477"/>
    </location>
</feature>
<keyword evidence="4" id="KW-0150">Chloroplast</keyword>
<protein>
    <recommendedName>
        <fullName evidence="16">phytol kinase</fullName>
        <ecNumber evidence="16">2.7.1.182</ecNumber>
    </recommendedName>
</protein>
<gene>
    <name evidence="21" type="ORF">MCHLO_02701</name>
</gene>
<comment type="catalytic activity">
    <reaction evidence="17">
        <text>phytol + CTP = phytyl phosphate + CDP + H(+)</text>
        <dbReference type="Rhea" id="RHEA:38055"/>
        <dbReference type="ChEBI" id="CHEBI:15378"/>
        <dbReference type="ChEBI" id="CHEBI:17327"/>
        <dbReference type="ChEBI" id="CHEBI:37563"/>
        <dbReference type="ChEBI" id="CHEBI:58069"/>
        <dbReference type="ChEBI" id="CHEBI:75483"/>
        <dbReference type="EC" id="2.7.1.182"/>
    </reaction>
</comment>
<dbReference type="EC" id="2.7.1.182" evidence="16"/>
<comment type="similarity">
    <text evidence="3">Belongs to the polyprenol kinase family.</text>
</comment>
<evidence type="ECO:0000256" key="6">
    <source>
        <dbReference type="ARBA" id="ARBA00022679"/>
    </source>
</evidence>
<comment type="pathway">
    <text evidence="15">Cofactor biosynthesis; tocopherol biosynthesis.</text>
</comment>
<evidence type="ECO:0000256" key="18">
    <source>
        <dbReference type="PROSITE-ProRule" id="PRU00134"/>
    </source>
</evidence>
<keyword evidence="6" id="KW-0808">Transferase</keyword>
<proteinExistence type="inferred from homology"/>
<dbReference type="PANTHER" id="PTHR32523:SF8">
    <property type="entry name" value="DOLICHOL KINASE"/>
    <property type="match status" value="1"/>
</dbReference>